<evidence type="ECO:0000259" key="10">
    <source>
        <dbReference type="PROSITE" id="PS50887"/>
    </source>
</evidence>
<dbReference type="InterPro" id="IPR050469">
    <property type="entry name" value="Diguanylate_Cyclase"/>
</dbReference>
<dbReference type="Proteomes" id="UP000247772">
    <property type="component" value="Unassembled WGS sequence"/>
</dbReference>
<keyword evidence="5 9" id="KW-1133">Transmembrane helix</keyword>
<dbReference type="PANTHER" id="PTHR45138:SF9">
    <property type="entry name" value="DIGUANYLATE CYCLASE DGCM-RELATED"/>
    <property type="match status" value="1"/>
</dbReference>
<keyword evidence="4 9" id="KW-0812">Transmembrane</keyword>
<comment type="caution">
    <text evidence="11">The sequence shown here is derived from an EMBL/GenBank/DDBJ whole genome shotgun (WGS) entry which is preliminary data.</text>
</comment>
<dbReference type="InterPro" id="IPR043128">
    <property type="entry name" value="Rev_trsase/Diguanyl_cyclase"/>
</dbReference>
<name>A0A2V4TQA0_9BURK</name>
<feature type="compositionally biased region" description="Basic and acidic residues" evidence="8">
    <location>
        <begin position="529"/>
        <end position="541"/>
    </location>
</feature>
<dbReference type="Pfam" id="PF02743">
    <property type="entry name" value="dCache_1"/>
    <property type="match status" value="1"/>
</dbReference>
<evidence type="ECO:0000256" key="4">
    <source>
        <dbReference type="ARBA" id="ARBA00022692"/>
    </source>
</evidence>
<dbReference type="FunFam" id="3.30.70.270:FF:000001">
    <property type="entry name" value="Diguanylate cyclase domain protein"/>
    <property type="match status" value="1"/>
</dbReference>
<dbReference type="InterPro" id="IPR029787">
    <property type="entry name" value="Nucleotide_cyclase"/>
</dbReference>
<dbReference type="GO" id="GO:0052621">
    <property type="term" value="F:diguanylate cyclase activity"/>
    <property type="evidence" value="ECO:0007669"/>
    <property type="project" value="UniProtKB-EC"/>
</dbReference>
<dbReference type="NCBIfam" id="TIGR00254">
    <property type="entry name" value="GGDEF"/>
    <property type="match status" value="1"/>
</dbReference>
<dbReference type="Gene3D" id="3.30.450.20">
    <property type="entry name" value="PAS domain"/>
    <property type="match status" value="2"/>
</dbReference>
<dbReference type="PANTHER" id="PTHR45138">
    <property type="entry name" value="REGULATORY COMPONENTS OF SENSORY TRANSDUCTION SYSTEM"/>
    <property type="match status" value="1"/>
</dbReference>
<protein>
    <recommendedName>
        <fullName evidence="2">diguanylate cyclase</fullName>
        <ecNumber evidence="2">2.7.7.65</ecNumber>
    </recommendedName>
</protein>
<dbReference type="EC" id="2.7.7.65" evidence="2"/>
<dbReference type="SUPFAM" id="SSF55073">
    <property type="entry name" value="Nucleotide cyclase"/>
    <property type="match status" value="1"/>
</dbReference>
<dbReference type="InterPro" id="IPR033479">
    <property type="entry name" value="dCache_1"/>
</dbReference>
<sequence>MPKRVLSLRLLVHRWAVARARAATRVIGRYPSFAGLCGTLVATVMAILTYAALYEGRAEELRHAQENSRNLVQLISSDIARNVEIYDLSLQAVVQAAQQPQTWSMPEALRQRVLFDRATAASRLGGAYVIDAAGHMKASRSNAFDTSPAGISFADRDYFIAQQRDPHVGLFVSKPFHSRLRGGALTIGLTRRINAPDGSFAGVALLGVRLDYLDQLLERIDLGPGGRLFVLMRDGTLLASRPPSARGAGSSYADLPNFAFLSRRAAGTQTSRSAIDGVERIYTFAHVGNSPFIVVVAPAVEDVLAGWRRRSDIALVMTTVFGGAWVAVSWILAFALRDKVVAEGKLVRLAVTDPLTGLANRRALDSRLAEEWHHAVRERTPLAVLFFDIDHFKLFNDTYGHAAGDEVLVFVAGRIASGSRRATDLAARFGGEEFAVVLPGTGLDAAARMAEKIRKRIESDNLTLSGTHQGCVTVSAGCASCNPPEGGSGAKLLAAADRLLYEAKEAGRNQVRSQQWTGEGAQPLVDSEAGSRGRDAPATRG</sequence>
<keyword evidence="6 9" id="KW-0472">Membrane</keyword>
<evidence type="ECO:0000256" key="2">
    <source>
        <dbReference type="ARBA" id="ARBA00012528"/>
    </source>
</evidence>
<proteinExistence type="predicted"/>
<feature type="transmembrane region" description="Helical" evidence="9">
    <location>
        <begin position="30"/>
        <end position="53"/>
    </location>
</feature>
<feature type="domain" description="GGDEF" evidence="10">
    <location>
        <begin position="380"/>
        <end position="516"/>
    </location>
</feature>
<reference evidence="11 12" key="1">
    <citation type="submission" date="2018-06" db="EMBL/GenBank/DDBJ databases">
        <title>Genomic Encyclopedia of Type Strains, Phase IV (KMG-V): Genome sequencing to study the core and pangenomes of soil and plant-associated prokaryotes.</title>
        <authorList>
            <person name="Whitman W."/>
        </authorList>
    </citation>
    <scope>NUCLEOTIDE SEQUENCE [LARGE SCALE GENOMIC DNA]</scope>
    <source>
        <strain evidence="11 12">SRCL-318</strain>
    </source>
</reference>
<evidence type="ECO:0000256" key="7">
    <source>
        <dbReference type="ARBA" id="ARBA00034247"/>
    </source>
</evidence>
<dbReference type="Gene3D" id="3.30.70.270">
    <property type="match status" value="1"/>
</dbReference>
<comment type="subcellular location">
    <subcellularLocation>
        <location evidence="1">Cell membrane</location>
        <topology evidence="1">Multi-pass membrane protein</topology>
    </subcellularLocation>
</comment>
<keyword evidence="3" id="KW-1003">Cell membrane</keyword>
<evidence type="ECO:0000313" key="12">
    <source>
        <dbReference type="Proteomes" id="UP000247772"/>
    </source>
</evidence>
<evidence type="ECO:0000256" key="9">
    <source>
        <dbReference type="SAM" id="Phobius"/>
    </source>
</evidence>
<comment type="catalytic activity">
    <reaction evidence="7">
        <text>2 GTP = 3',3'-c-di-GMP + 2 diphosphate</text>
        <dbReference type="Rhea" id="RHEA:24898"/>
        <dbReference type="ChEBI" id="CHEBI:33019"/>
        <dbReference type="ChEBI" id="CHEBI:37565"/>
        <dbReference type="ChEBI" id="CHEBI:58805"/>
        <dbReference type="EC" id="2.7.7.65"/>
    </reaction>
</comment>
<dbReference type="Pfam" id="PF00990">
    <property type="entry name" value="GGDEF"/>
    <property type="match status" value="1"/>
</dbReference>
<dbReference type="CDD" id="cd01949">
    <property type="entry name" value="GGDEF"/>
    <property type="match status" value="1"/>
</dbReference>
<dbReference type="CDD" id="cd12915">
    <property type="entry name" value="PDC2_DGC_like"/>
    <property type="match status" value="1"/>
</dbReference>
<evidence type="ECO:0000256" key="8">
    <source>
        <dbReference type="SAM" id="MobiDB-lite"/>
    </source>
</evidence>
<evidence type="ECO:0000256" key="1">
    <source>
        <dbReference type="ARBA" id="ARBA00004651"/>
    </source>
</evidence>
<dbReference type="GO" id="GO:0043709">
    <property type="term" value="P:cell adhesion involved in single-species biofilm formation"/>
    <property type="evidence" value="ECO:0007669"/>
    <property type="project" value="TreeGrafter"/>
</dbReference>
<evidence type="ECO:0000313" key="11">
    <source>
        <dbReference type="EMBL" id="PYE27609.1"/>
    </source>
</evidence>
<dbReference type="RefSeq" id="WP_110854394.1">
    <property type="nucleotide sequence ID" value="NZ_QJSQ01000002.1"/>
</dbReference>
<dbReference type="GO" id="GO:0005886">
    <property type="term" value="C:plasma membrane"/>
    <property type="evidence" value="ECO:0007669"/>
    <property type="project" value="UniProtKB-SubCell"/>
</dbReference>
<evidence type="ECO:0000256" key="5">
    <source>
        <dbReference type="ARBA" id="ARBA00022989"/>
    </source>
</evidence>
<dbReference type="EMBL" id="QJSQ01000002">
    <property type="protein sequence ID" value="PYE27609.1"/>
    <property type="molecule type" value="Genomic_DNA"/>
</dbReference>
<evidence type="ECO:0000256" key="6">
    <source>
        <dbReference type="ARBA" id="ARBA00023136"/>
    </source>
</evidence>
<feature type="region of interest" description="Disordered" evidence="8">
    <location>
        <begin position="507"/>
        <end position="541"/>
    </location>
</feature>
<evidence type="ECO:0000256" key="3">
    <source>
        <dbReference type="ARBA" id="ARBA00022475"/>
    </source>
</evidence>
<dbReference type="SMART" id="SM00267">
    <property type="entry name" value="GGDEF"/>
    <property type="match status" value="1"/>
</dbReference>
<dbReference type="PROSITE" id="PS50887">
    <property type="entry name" value="GGDEF"/>
    <property type="match status" value="1"/>
</dbReference>
<dbReference type="CDD" id="cd12914">
    <property type="entry name" value="PDC1_DGC_like"/>
    <property type="match status" value="1"/>
</dbReference>
<dbReference type="AlphaFoldDB" id="A0A2V4TQA0"/>
<dbReference type="InterPro" id="IPR000160">
    <property type="entry name" value="GGDEF_dom"/>
</dbReference>
<feature type="transmembrane region" description="Helical" evidence="9">
    <location>
        <begin position="313"/>
        <end position="336"/>
    </location>
</feature>
<organism evidence="11 12">
    <name type="scientific">Paraburkholderia silvatlantica</name>
    <dbReference type="NCBI Taxonomy" id="321895"/>
    <lineage>
        <taxon>Bacteria</taxon>
        <taxon>Pseudomonadati</taxon>
        <taxon>Pseudomonadota</taxon>
        <taxon>Betaproteobacteria</taxon>
        <taxon>Burkholderiales</taxon>
        <taxon>Burkholderiaceae</taxon>
        <taxon>Paraburkholderia</taxon>
    </lineage>
</organism>
<dbReference type="OrthoDB" id="9813903at2"/>
<dbReference type="GO" id="GO:1902201">
    <property type="term" value="P:negative regulation of bacterial-type flagellum-dependent cell motility"/>
    <property type="evidence" value="ECO:0007669"/>
    <property type="project" value="TreeGrafter"/>
</dbReference>
<gene>
    <name evidence="11" type="ORF">C7410_102292</name>
</gene>
<accession>A0A2V4TQA0</accession>